<keyword evidence="11" id="KW-0067">ATP-binding</keyword>
<comment type="similarity">
    <text evidence="4">In the N-terminal section; belongs to the AAA ATPase family.</text>
</comment>
<dbReference type="GO" id="GO:0004176">
    <property type="term" value="F:ATP-dependent peptidase activity"/>
    <property type="evidence" value="ECO:0007669"/>
    <property type="project" value="InterPro"/>
</dbReference>
<evidence type="ECO:0000256" key="1">
    <source>
        <dbReference type="ARBA" id="ARBA00001947"/>
    </source>
</evidence>
<dbReference type="InterPro" id="IPR003960">
    <property type="entry name" value="ATPase_AAA_CS"/>
</dbReference>
<feature type="compositionally biased region" description="Basic and acidic residues" evidence="15">
    <location>
        <begin position="723"/>
        <end position="742"/>
    </location>
</feature>
<keyword evidence="14" id="KW-0472">Membrane</keyword>
<reference evidence="17" key="1">
    <citation type="submission" date="2021-02" db="EMBL/GenBank/DDBJ databases">
        <authorList>
            <person name="Dougan E. K."/>
            <person name="Rhodes N."/>
            <person name="Thang M."/>
            <person name="Chan C."/>
        </authorList>
    </citation>
    <scope>NUCLEOTIDE SEQUENCE</scope>
</reference>
<dbReference type="GO" id="GO:0004222">
    <property type="term" value="F:metalloendopeptidase activity"/>
    <property type="evidence" value="ECO:0007669"/>
    <property type="project" value="InterPro"/>
</dbReference>
<dbReference type="Proteomes" id="UP000601435">
    <property type="component" value="Unassembled WGS sequence"/>
</dbReference>
<dbReference type="Pfam" id="PF01434">
    <property type="entry name" value="Peptidase_M41"/>
    <property type="match status" value="1"/>
</dbReference>
<keyword evidence="8" id="KW-0547">Nucleotide-binding</keyword>
<evidence type="ECO:0000256" key="6">
    <source>
        <dbReference type="ARBA" id="ARBA00022692"/>
    </source>
</evidence>
<evidence type="ECO:0000256" key="3">
    <source>
        <dbReference type="ARBA" id="ARBA00010044"/>
    </source>
</evidence>
<dbReference type="SMART" id="SM00382">
    <property type="entry name" value="AAA"/>
    <property type="match status" value="1"/>
</dbReference>
<evidence type="ECO:0000256" key="4">
    <source>
        <dbReference type="ARBA" id="ARBA00010550"/>
    </source>
</evidence>
<dbReference type="Pfam" id="PF06480">
    <property type="entry name" value="FtsH_ext"/>
    <property type="match status" value="1"/>
</dbReference>
<dbReference type="GO" id="GO:0010304">
    <property type="term" value="P:PSII associated light-harvesting complex II catabolic process"/>
    <property type="evidence" value="ECO:0007669"/>
    <property type="project" value="UniProtKB-ARBA"/>
</dbReference>
<dbReference type="PROSITE" id="PS00674">
    <property type="entry name" value="AAA"/>
    <property type="match status" value="1"/>
</dbReference>
<dbReference type="InterPro" id="IPR037219">
    <property type="entry name" value="Peptidase_M41-like"/>
</dbReference>
<name>A0A812ZYD9_9DINO</name>
<dbReference type="InterPro" id="IPR003959">
    <property type="entry name" value="ATPase_AAA_core"/>
</dbReference>
<keyword evidence="5" id="KW-0645">Protease</keyword>
<accession>A0A812ZYD9</accession>
<evidence type="ECO:0000256" key="8">
    <source>
        <dbReference type="ARBA" id="ARBA00022741"/>
    </source>
</evidence>
<dbReference type="Gene3D" id="3.40.50.300">
    <property type="entry name" value="P-loop containing nucleotide triphosphate hydrolases"/>
    <property type="match status" value="2"/>
</dbReference>
<evidence type="ECO:0000256" key="12">
    <source>
        <dbReference type="ARBA" id="ARBA00022989"/>
    </source>
</evidence>
<dbReference type="InterPro" id="IPR003593">
    <property type="entry name" value="AAA+_ATPase"/>
</dbReference>
<evidence type="ECO:0000256" key="15">
    <source>
        <dbReference type="SAM" id="MobiDB-lite"/>
    </source>
</evidence>
<dbReference type="Pfam" id="PF00004">
    <property type="entry name" value="AAA"/>
    <property type="match status" value="2"/>
</dbReference>
<keyword evidence="13" id="KW-0482">Metalloprotease</keyword>
<dbReference type="PANTHER" id="PTHR23076">
    <property type="entry name" value="METALLOPROTEASE M41 FTSH"/>
    <property type="match status" value="1"/>
</dbReference>
<evidence type="ECO:0000256" key="5">
    <source>
        <dbReference type="ARBA" id="ARBA00022670"/>
    </source>
</evidence>
<feature type="non-terminal residue" evidence="17">
    <location>
        <position position="1"/>
    </location>
</feature>
<dbReference type="SUPFAM" id="SSF140990">
    <property type="entry name" value="FtsH protease domain-like"/>
    <property type="match status" value="1"/>
</dbReference>
<proteinExistence type="inferred from homology"/>
<comment type="cofactor">
    <cofactor evidence="1">
        <name>Zn(2+)</name>
        <dbReference type="ChEBI" id="CHEBI:29105"/>
    </cofactor>
</comment>
<dbReference type="GO" id="GO:0005524">
    <property type="term" value="F:ATP binding"/>
    <property type="evidence" value="ECO:0007669"/>
    <property type="project" value="UniProtKB-KW"/>
</dbReference>
<feature type="region of interest" description="Disordered" evidence="15">
    <location>
        <begin position="720"/>
        <end position="742"/>
    </location>
</feature>
<evidence type="ECO:0000313" key="17">
    <source>
        <dbReference type="EMBL" id="CAE7846207.1"/>
    </source>
</evidence>
<evidence type="ECO:0000256" key="11">
    <source>
        <dbReference type="ARBA" id="ARBA00022840"/>
    </source>
</evidence>
<dbReference type="GO" id="GO:0016887">
    <property type="term" value="F:ATP hydrolysis activity"/>
    <property type="evidence" value="ECO:0007669"/>
    <property type="project" value="InterPro"/>
</dbReference>
<dbReference type="InterPro" id="IPR011546">
    <property type="entry name" value="Pept_M41_FtsH_extracell"/>
</dbReference>
<comment type="subcellular location">
    <subcellularLocation>
        <location evidence="2">Membrane</location>
    </subcellularLocation>
</comment>
<dbReference type="InterPro" id="IPR000642">
    <property type="entry name" value="Peptidase_M41"/>
</dbReference>
<keyword evidence="10" id="KW-0862">Zinc</keyword>
<comment type="similarity">
    <text evidence="3">In the C-terminal section; belongs to the peptidase M41 family.</text>
</comment>
<evidence type="ECO:0000256" key="13">
    <source>
        <dbReference type="ARBA" id="ARBA00023049"/>
    </source>
</evidence>
<dbReference type="GO" id="GO:0008270">
    <property type="term" value="F:zinc ion binding"/>
    <property type="evidence" value="ECO:0007669"/>
    <property type="project" value="InterPro"/>
</dbReference>
<dbReference type="FunFam" id="1.10.8.60:FF:000001">
    <property type="entry name" value="ATP-dependent zinc metalloprotease FtsH"/>
    <property type="match status" value="1"/>
</dbReference>
<feature type="non-terminal residue" evidence="17">
    <location>
        <position position="1025"/>
    </location>
</feature>
<protein>
    <submittedName>
        <fullName evidence="17">FtsH3 protein</fullName>
    </submittedName>
</protein>
<dbReference type="AlphaFoldDB" id="A0A812ZYD9"/>
<evidence type="ECO:0000256" key="2">
    <source>
        <dbReference type="ARBA" id="ARBA00004370"/>
    </source>
</evidence>
<organism evidence="17 18">
    <name type="scientific">Symbiodinium necroappetens</name>
    <dbReference type="NCBI Taxonomy" id="1628268"/>
    <lineage>
        <taxon>Eukaryota</taxon>
        <taxon>Sar</taxon>
        <taxon>Alveolata</taxon>
        <taxon>Dinophyceae</taxon>
        <taxon>Suessiales</taxon>
        <taxon>Symbiodiniaceae</taxon>
        <taxon>Symbiodinium</taxon>
    </lineage>
</organism>
<dbReference type="EMBL" id="CAJNJA010052284">
    <property type="protein sequence ID" value="CAE7846207.1"/>
    <property type="molecule type" value="Genomic_DNA"/>
</dbReference>
<gene>
    <name evidence="17" type="primary">ftsH3</name>
    <name evidence="17" type="ORF">SNEC2469_LOCUS26036</name>
</gene>
<keyword evidence="9" id="KW-0378">Hydrolase</keyword>
<evidence type="ECO:0000256" key="7">
    <source>
        <dbReference type="ARBA" id="ARBA00022723"/>
    </source>
</evidence>
<keyword evidence="12" id="KW-1133">Transmembrane helix</keyword>
<dbReference type="PANTHER" id="PTHR23076:SF113">
    <property type="entry name" value="ATP-DEPENDENT ZINC METALLOPROTEASE FTSH 1, CHLOROPLASTIC-RELATED"/>
    <property type="match status" value="1"/>
</dbReference>
<keyword evidence="6" id="KW-0812">Transmembrane</keyword>
<dbReference type="Gene3D" id="1.20.58.760">
    <property type="entry name" value="Peptidase M41"/>
    <property type="match status" value="1"/>
</dbReference>
<dbReference type="GO" id="GO:0009535">
    <property type="term" value="C:chloroplast thylakoid membrane"/>
    <property type="evidence" value="ECO:0007669"/>
    <property type="project" value="TreeGrafter"/>
</dbReference>
<sequence>LSELVALAEQLLRQPEPQQLALLVQQLQAFAAAELRRGAALSGPTARAFAEVATGAGDALRGGAEKQLRWAAGAAASLLLTYSISLQPAMAADVVNYSDFMDSVNRGEVEMVRVQDDQLSAQYTTKDGARHEVNLIPNAQVEDQLFNTLAQKKVDVVMQTPGTNSGGPLDFLARFAGPIAWLIAGLLVLFGGAGMGGPAGPGGPGGNPFELGKSKARIIKDGDTKVKFADVAGCDGAKLELVEVVDFLKHTSRYSDLGAKIPKGALLVGPPGTGKTLLAKAVAGEAGVPFFSISASEFVEIFAGIGASRVRDLFEQAKKSAPCIIFIDEIDAVGRQRSAGFGQGNDEREQTVNQLLTEMDGFEANKGVVVIAATNRADILDQALVRPGRFDRQIQVDPPDVQGRSEILKVHAKGKNLAPGVDLTAIARQTPGMSGADLANLLNEGAITAARQNKISIVPRGPAGGVTIFMPSEDRLNSGLYSKEFLENRMCVALGGRLAEEIINGKDNVTTGASNDFQQCTQVAKQMVMSLGMSPEIGQRLLGGQQGGGPFMGRDFMGQGAPPMSQALKQKVDGEVKRIVDEQYQRGMKLLRDNMYLLDELAKLLMEEEKVSGEQLMKLINKAAAEGKLIMGNSQMAVAAYTGEVIETTAEVSMPRKTQCVHPDKPMMLLGGQSFRACHCLSGLRFACADCPRRGFCGSTRAAPRDGKAARSAVARLGLATEAESREGRESTSEEVMRRVKDMASEASTASLPDHVVKHAAVQVLAALAATAAPLAAKADDVPALQSVGAPQMQMQQPGGGVFAGGTGRVTYSRLLEFVDEVSVKRVDFYDLGRTAVATLSVGGREQQFVCDLPGATTGLIEKLTAKGISIEVHQPEKPNPLFNVLGDVAFPLLLIAGLLFLRSRTPGGGGIPGFGNQGQAKIMITPETGVKFEDVAGIDEAKEELMEIVDFLKAPERFVKVGAKIPRGVLLTGPPGTGKTLMAKALAGESGVPFIQSSASEFIELFVGVGASRVRDIFKQAKEK</sequence>
<evidence type="ECO:0000256" key="9">
    <source>
        <dbReference type="ARBA" id="ARBA00022801"/>
    </source>
</evidence>
<evidence type="ECO:0000259" key="16">
    <source>
        <dbReference type="SMART" id="SM00382"/>
    </source>
</evidence>
<keyword evidence="18" id="KW-1185">Reference proteome</keyword>
<evidence type="ECO:0000313" key="18">
    <source>
        <dbReference type="Proteomes" id="UP000601435"/>
    </source>
</evidence>
<dbReference type="FunFam" id="3.40.50.300:FF:000001">
    <property type="entry name" value="ATP-dependent zinc metalloprotease FtsH"/>
    <property type="match status" value="1"/>
</dbReference>
<feature type="domain" description="AAA+ ATPase" evidence="16">
    <location>
        <begin position="261"/>
        <end position="400"/>
    </location>
</feature>
<dbReference type="InterPro" id="IPR027417">
    <property type="entry name" value="P-loop_NTPase"/>
</dbReference>
<dbReference type="GO" id="GO:0006508">
    <property type="term" value="P:proteolysis"/>
    <property type="evidence" value="ECO:0007669"/>
    <property type="project" value="UniProtKB-KW"/>
</dbReference>
<dbReference type="OrthoDB" id="440855at2759"/>
<dbReference type="CDD" id="cd19501">
    <property type="entry name" value="RecA-like_FtsH"/>
    <property type="match status" value="1"/>
</dbReference>
<evidence type="ECO:0000256" key="10">
    <source>
        <dbReference type="ARBA" id="ARBA00022833"/>
    </source>
</evidence>
<dbReference type="SUPFAM" id="SSF52540">
    <property type="entry name" value="P-loop containing nucleoside triphosphate hydrolases"/>
    <property type="match status" value="2"/>
</dbReference>
<comment type="caution">
    <text evidence="17">The sequence shown here is derived from an EMBL/GenBank/DDBJ whole genome shotgun (WGS) entry which is preliminary data.</text>
</comment>
<keyword evidence="7" id="KW-0479">Metal-binding</keyword>
<evidence type="ECO:0000256" key="14">
    <source>
        <dbReference type="ARBA" id="ARBA00023136"/>
    </source>
</evidence>
<dbReference type="Gene3D" id="3.30.720.210">
    <property type="match status" value="2"/>
</dbReference>